<dbReference type="EMBL" id="JAGIQF010000001">
    <property type="protein sequence ID" value="MBP0601070.1"/>
    <property type="molecule type" value="Genomic_DNA"/>
</dbReference>
<name>A0ABS4B2I9_9GAMM</name>
<reference evidence="1 2" key="1">
    <citation type="submission" date="2021-03" db="EMBL/GenBank/DDBJ databases">
        <title>Plant growth promoting bacteria isolated from wild legumes nodules and trapping Phaseolus vulgaris L. nodules in the center and southern Mexico.</title>
        <authorList>
            <person name="Estrada P."/>
        </authorList>
    </citation>
    <scope>NUCLEOTIDE SEQUENCE [LARGE SCALE GENOMIC DNA]</scope>
    <source>
        <strain evidence="1 2">MaGu-431</strain>
    </source>
</reference>
<evidence type="ECO:0000313" key="1">
    <source>
        <dbReference type="EMBL" id="MBP0601070.1"/>
    </source>
</evidence>
<accession>A0ABS4B2I9</accession>
<comment type="caution">
    <text evidence="1">The sequence shown here is derived from an EMBL/GenBank/DDBJ whole genome shotgun (WGS) entry which is preliminary data.</text>
</comment>
<keyword evidence="2" id="KW-1185">Reference proteome</keyword>
<sequence>MSSELLAALIGALIGGLLTLLANWLSHYLQSRAADRAEENLINGFIWSIHTEILAAYNRYMATLGAYVEASNENTPLLFHYQIQEDYFTIFNNNSALIGRIKDPSLRMEIINLYTLSKGMVDTFRQNTDFTRRFEEFGSNPQLQAKEVHEANSKSYYNQLSEYGNSIRAGHKIFKSESVKLLNRIEREIPLR</sequence>
<organism evidence="1 2">
    <name type="scientific">Aeromonas sanarellii</name>
    <dbReference type="NCBI Taxonomy" id="633415"/>
    <lineage>
        <taxon>Bacteria</taxon>
        <taxon>Pseudomonadati</taxon>
        <taxon>Pseudomonadota</taxon>
        <taxon>Gammaproteobacteria</taxon>
        <taxon>Aeromonadales</taxon>
        <taxon>Aeromonadaceae</taxon>
        <taxon>Aeromonas</taxon>
    </lineage>
</organism>
<evidence type="ECO:0000313" key="2">
    <source>
        <dbReference type="Proteomes" id="UP000666661"/>
    </source>
</evidence>
<dbReference type="RefSeq" id="WP_209791732.1">
    <property type="nucleotide sequence ID" value="NZ_JAGIQF010000001.1"/>
</dbReference>
<dbReference type="Proteomes" id="UP000666661">
    <property type="component" value="Unassembled WGS sequence"/>
</dbReference>
<protein>
    <submittedName>
        <fullName evidence="1">Uncharacterized protein</fullName>
    </submittedName>
</protein>
<proteinExistence type="predicted"/>
<gene>
    <name evidence="1" type="ORF">J8I01_00830</name>
</gene>